<sequence>MTGSPSALQGLFRGRRASAMSPCDLGAEGDGDLERRDLEDDDGDPAYLLFPLGTSTPRCLIRRAKLPSDESDPATEAFSHSSSMAGPRSAPCATTEAQDGAPESTSVKCPRSPVETASDDEHNYGSESIVTKRSTKQRRHLGGMPDSSEHALVSNKDNSASVKRPRSSVDWASDGEHNYDSESVVTKRSMNMLDGSEHALVSNMDNVSRTTNGVLVKKKVTTKKVHLKERCKEQLNPHSSLDATTMQLSTMGIRGSLSDQGLTATLNSSCQANGNEDEVATQLPFIKNSSLWSLFEEIEVFKKMPQQPHFSPLQKETPIEREGTALHLMLEFAYESIRFSVEKLQTCLNKLIEMKSEYAKHITKRDVLQAQKQLKGDSCSEIDNQREEKIKMLMQLGQELQQLDEAKKAREAEFSELEEEENMVDKACQDIKEQFGDTLAEHLG</sequence>
<feature type="region of interest" description="Disordered" evidence="4">
    <location>
        <begin position="1"/>
        <end position="182"/>
    </location>
</feature>
<reference evidence="5 6" key="1">
    <citation type="journal article" date="2019" name="Sci. Rep.">
        <title>A high-quality genome of Eragrostis curvula grass provides insights into Poaceae evolution and supports new strategies to enhance forage quality.</title>
        <authorList>
            <person name="Carballo J."/>
            <person name="Santos B.A.C.M."/>
            <person name="Zappacosta D."/>
            <person name="Garbus I."/>
            <person name="Selva J.P."/>
            <person name="Gallo C.A."/>
            <person name="Diaz A."/>
            <person name="Albertini E."/>
            <person name="Caccamo M."/>
            <person name="Echenique V."/>
        </authorList>
    </citation>
    <scope>NUCLEOTIDE SEQUENCE [LARGE SCALE GENOMIC DNA]</scope>
    <source>
        <strain evidence="6">cv. Victoria</strain>
        <tissue evidence="5">Leaf</tissue>
    </source>
</reference>
<evidence type="ECO:0000256" key="2">
    <source>
        <dbReference type="ARBA" id="ARBA00022604"/>
    </source>
</evidence>
<evidence type="ECO:0000256" key="4">
    <source>
        <dbReference type="SAM" id="MobiDB-lite"/>
    </source>
</evidence>
<evidence type="ECO:0000256" key="1">
    <source>
        <dbReference type="ARBA" id="ARBA00022448"/>
    </source>
</evidence>
<dbReference type="OrthoDB" id="687110at2759"/>
<gene>
    <name evidence="5" type="ORF">EJB05_53238</name>
</gene>
<evidence type="ECO:0000313" key="6">
    <source>
        <dbReference type="Proteomes" id="UP000324897"/>
    </source>
</evidence>
<proteinExistence type="predicted"/>
<organism evidence="5 6">
    <name type="scientific">Eragrostis curvula</name>
    <name type="common">weeping love grass</name>
    <dbReference type="NCBI Taxonomy" id="38414"/>
    <lineage>
        <taxon>Eukaryota</taxon>
        <taxon>Viridiplantae</taxon>
        <taxon>Streptophyta</taxon>
        <taxon>Embryophyta</taxon>
        <taxon>Tracheophyta</taxon>
        <taxon>Spermatophyta</taxon>
        <taxon>Magnoliopsida</taxon>
        <taxon>Liliopsida</taxon>
        <taxon>Poales</taxon>
        <taxon>Poaceae</taxon>
        <taxon>PACMAD clade</taxon>
        <taxon>Chloridoideae</taxon>
        <taxon>Eragrostideae</taxon>
        <taxon>Eragrostidinae</taxon>
        <taxon>Eragrostis</taxon>
    </lineage>
</organism>
<keyword evidence="6" id="KW-1185">Reference proteome</keyword>
<name>A0A5J9SQQ5_9POAL</name>
<evidence type="ECO:0000256" key="3">
    <source>
        <dbReference type="SAM" id="Coils"/>
    </source>
</evidence>
<dbReference type="AlphaFoldDB" id="A0A5J9SQQ5"/>
<feature type="non-terminal residue" evidence="5">
    <location>
        <position position="1"/>
    </location>
</feature>
<dbReference type="Gramene" id="TVU01310">
    <property type="protein sequence ID" value="TVU01310"/>
    <property type="gene ID" value="EJB05_53238"/>
</dbReference>
<comment type="caution">
    <text evidence="5">The sequence shown here is derived from an EMBL/GenBank/DDBJ whole genome shotgun (WGS) entry which is preliminary data.</text>
</comment>
<dbReference type="InterPro" id="IPR007930">
    <property type="entry name" value="DUF724"/>
</dbReference>
<accession>A0A5J9SQQ5</accession>
<keyword evidence="1" id="KW-0813">Transport</keyword>
<evidence type="ECO:0000313" key="5">
    <source>
        <dbReference type="EMBL" id="TVU01310.1"/>
    </source>
</evidence>
<dbReference type="EMBL" id="RWGY01000461">
    <property type="protein sequence ID" value="TVU01310.1"/>
    <property type="molecule type" value="Genomic_DNA"/>
</dbReference>
<feature type="coiled-coil region" evidence="3">
    <location>
        <begin position="386"/>
        <end position="423"/>
    </location>
</feature>
<protein>
    <submittedName>
        <fullName evidence="5">Uncharacterized protein</fullName>
    </submittedName>
</protein>
<keyword evidence="3" id="KW-0175">Coiled coil</keyword>
<dbReference type="Pfam" id="PF05266">
    <property type="entry name" value="DUF724"/>
    <property type="match status" value="1"/>
</dbReference>
<keyword evidence="2" id="KW-0341">Growth regulation</keyword>
<dbReference type="Proteomes" id="UP000324897">
    <property type="component" value="Unassembled WGS sequence"/>
</dbReference>